<dbReference type="GO" id="GO:0005737">
    <property type="term" value="C:cytoplasm"/>
    <property type="evidence" value="ECO:0007669"/>
    <property type="project" value="TreeGrafter"/>
</dbReference>
<dbReference type="GO" id="GO:0008202">
    <property type="term" value="P:steroid metabolic process"/>
    <property type="evidence" value="ECO:0007669"/>
    <property type="project" value="TreeGrafter"/>
</dbReference>
<dbReference type="InterPro" id="IPR040165">
    <property type="entry name" value="Diminuto-like"/>
</dbReference>
<organism evidence="2 3">
    <name type="scientific">Anaeramoeba ignava</name>
    <name type="common">Anaerobic marine amoeba</name>
    <dbReference type="NCBI Taxonomy" id="1746090"/>
    <lineage>
        <taxon>Eukaryota</taxon>
        <taxon>Metamonada</taxon>
        <taxon>Anaeramoebidae</taxon>
        <taxon>Anaeramoeba</taxon>
    </lineage>
</organism>
<dbReference type="InterPro" id="IPR036318">
    <property type="entry name" value="FAD-bd_PCMH-like_sf"/>
</dbReference>
<dbReference type="GO" id="GO:0000246">
    <property type="term" value="F:Delta24(24-1) sterol reductase activity"/>
    <property type="evidence" value="ECO:0007669"/>
    <property type="project" value="TreeGrafter"/>
</dbReference>
<dbReference type="AlphaFoldDB" id="A0A9Q0L814"/>
<dbReference type="EMBL" id="JAPDFW010000120">
    <property type="protein sequence ID" value="KAJ5068091.1"/>
    <property type="molecule type" value="Genomic_DNA"/>
</dbReference>
<reference evidence="2" key="1">
    <citation type="submission" date="2022-10" db="EMBL/GenBank/DDBJ databases">
        <title>Novel sulphate-reducing endosymbionts in the free-living metamonad Anaeramoeba.</title>
        <authorList>
            <person name="Jerlstrom-Hultqvist J."/>
            <person name="Cepicka I."/>
            <person name="Gallot-Lavallee L."/>
            <person name="Salas-Leiva D."/>
            <person name="Curtis B.A."/>
            <person name="Zahonova K."/>
            <person name="Pipaliya S."/>
            <person name="Dacks J."/>
            <person name="Roger A.J."/>
        </authorList>
    </citation>
    <scope>NUCLEOTIDE SEQUENCE</scope>
    <source>
        <strain evidence="2">BMAN</strain>
    </source>
</reference>
<name>A0A9Q0L814_ANAIG</name>
<dbReference type="GO" id="GO:0050660">
    <property type="term" value="F:flavin adenine dinucleotide binding"/>
    <property type="evidence" value="ECO:0007669"/>
    <property type="project" value="InterPro"/>
</dbReference>
<dbReference type="InterPro" id="IPR016169">
    <property type="entry name" value="FAD-bd_PCMH_sub2"/>
</dbReference>
<dbReference type="GO" id="GO:0016020">
    <property type="term" value="C:membrane"/>
    <property type="evidence" value="ECO:0007669"/>
    <property type="project" value="TreeGrafter"/>
</dbReference>
<evidence type="ECO:0000313" key="3">
    <source>
        <dbReference type="Proteomes" id="UP001149090"/>
    </source>
</evidence>
<keyword evidence="3" id="KW-1185">Reference proteome</keyword>
<dbReference type="PANTHER" id="PTHR10801:SF0">
    <property type="entry name" value="DELTA(24)-STEROL REDUCTASE"/>
    <property type="match status" value="1"/>
</dbReference>
<dbReference type="Gene3D" id="3.30.465.10">
    <property type="match status" value="1"/>
</dbReference>
<dbReference type="OrthoDB" id="415825at2759"/>
<proteinExistence type="predicted"/>
<evidence type="ECO:0000313" key="2">
    <source>
        <dbReference type="EMBL" id="KAJ5068091.1"/>
    </source>
</evidence>
<protein>
    <submittedName>
        <fullName evidence="2">Delta(24)-sterol reductase</fullName>
    </submittedName>
</protein>
<dbReference type="Proteomes" id="UP001149090">
    <property type="component" value="Unassembled WGS sequence"/>
</dbReference>
<gene>
    <name evidence="2" type="ORF">M0811_12551</name>
</gene>
<comment type="caution">
    <text evidence="2">The sequence shown here is derived from an EMBL/GenBank/DDBJ whole genome shotgun (WGS) entry which is preliminary data.</text>
</comment>
<keyword evidence="1" id="KW-0560">Oxidoreductase</keyword>
<evidence type="ECO:0000256" key="1">
    <source>
        <dbReference type="ARBA" id="ARBA00023002"/>
    </source>
</evidence>
<accession>A0A9Q0L814</accession>
<sequence>METNYYQKENHTLLEKINIREEHNKIDISKLDKIISIDIKEKTIIVEPRVTMEKIVRFTKYYNLIPKVIPEFKGITVGGT</sequence>
<dbReference type="SUPFAM" id="SSF56176">
    <property type="entry name" value="FAD-binding/transporter-associated domain-like"/>
    <property type="match status" value="1"/>
</dbReference>
<dbReference type="PANTHER" id="PTHR10801">
    <property type="entry name" value="24-DEHYDROCHOLESTEROL REDUCTASE"/>
    <property type="match status" value="1"/>
</dbReference>